<evidence type="ECO:0000256" key="1">
    <source>
        <dbReference type="SAM" id="MobiDB-lite"/>
    </source>
</evidence>
<proteinExistence type="predicted"/>
<evidence type="ECO:0000313" key="3">
    <source>
        <dbReference type="Proteomes" id="UP000183015"/>
    </source>
</evidence>
<gene>
    <name evidence="2" type="ORF">SAMN05414137_15810</name>
</gene>
<reference evidence="3" key="1">
    <citation type="submission" date="2016-10" db="EMBL/GenBank/DDBJ databases">
        <authorList>
            <person name="Varghese N."/>
        </authorList>
    </citation>
    <scope>NUCLEOTIDE SEQUENCE [LARGE SCALE GENOMIC DNA]</scope>
    <source>
        <strain evidence="3">DSM 45096 / BCRC 16803 / CGMCC 4.1857 / CIP 109030 / JCM 12277 / KCTC 19219 / NBRC 100920 / 33214</strain>
    </source>
</reference>
<dbReference type="AlphaFoldDB" id="A0A1H8B9K0"/>
<feature type="region of interest" description="Disordered" evidence="1">
    <location>
        <begin position="33"/>
        <end position="56"/>
    </location>
</feature>
<dbReference type="EMBL" id="FOAZ01000058">
    <property type="protein sequence ID" value="SEM78537.1"/>
    <property type="molecule type" value="Genomic_DNA"/>
</dbReference>
<name>A0A1H8B9K0_STRJI</name>
<keyword evidence="3" id="KW-1185">Reference proteome</keyword>
<dbReference type="Proteomes" id="UP000183015">
    <property type="component" value="Unassembled WGS sequence"/>
</dbReference>
<protein>
    <submittedName>
        <fullName evidence="2">Uncharacterized protein</fullName>
    </submittedName>
</protein>
<organism evidence="2 3">
    <name type="scientific">Streptacidiphilus jiangxiensis</name>
    <dbReference type="NCBI Taxonomy" id="235985"/>
    <lineage>
        <taxon>Bacteria</taxon>
        <taxon>Bacillati</taxon>
        <taxon>Actinomycetota</taxon>
        <taxon>Actinomycetes</taxon>
        <taxon>Kitasatosporales</taxon>
        <taxon>Streptomycetaceae</taxon>
        <taxon>Streptacidiphilus</taxon>
    </lineage>
</organism>
<evidence type="ECO:0000313" key="2">
    <source>
        <dbReference type="EMBL" id="SEM78537.1"/>
    </source>
</evidence>
<accession>A0A1H8B9K0</accession>
<sequence>MTVPSTSASRPSASSLITCMACESRSSVAGLRPATRCAESPRPMPQTERAPNMSLSVAKREAVTSHVRVTGLVTIGPTVNRSVFARIWL</sequence>